<organism evidence="2 3">
    <name type="scientific">Ascobolus immersus RN42</name>
    <dbReference type="NCBI Taxonomy" id="1160509"/>
    <lineage>
        <taxon>Eukaryota</taxon>
        <taxon>Fungi</taxon>
        <taxon>Dikarya</taxon>
        <taxon>Ascomycota</taxon>
        <taxon>Pezizomycotina</taxon>
        <taxon>Pezizomycetes</taxon>
        <taxon>Pezizales</taxon>
        <taxon>Ascobolaceae</taxon>
        <taxon>Ascobolus</taxon>
    </lineage>
</organism>
<feature type="region of interest" description="Disordered" evidence="1">
    <location>
        <begin position="446"/>
        <end position="465"/>
    </location>
</feature>
<sequence>MVPLVSNIPRQLPLISEFVSSTANNRPLPARLRKSSRQTPHNSHQESSAPAIRMSSNWRQHSSKFKKALSIAEKLKTGQILETLEELCNNDDLEPEVREFMQVMVDMVVARKGRIEPLRNAEGLLTPLSIPFLPNSPLLHSTADLIAAIVTFGSPRHHTLSPPIHLNHYLYCLAELVRNWLKTMDPVKMPTMVCAMLATTYEGHPPGQGEDPKSTHFIGVTKVKGLTASFNHFYKKRNRDAYRANLTPSPLLRDNTGPRFSPYDHDMIRADNLNPSESDEAGMLDDYLWGNPFYHRWDECEDVTEPAAAAAQFPVPSVRPYLKRKNSTPWESGDCAECRPTVVVENMEVIAEWSTIALNMGSGLVQPACPTCLADLSFRGFRRGVWIKQVYDDIKYNVSSDQIDVRPEPSSILASSHGITGPDQVLRSLLSRARSPIEEVHGPVQNLQEDPWEPNGIAPSPPQQKPAVHPYIPVYIRTRILNFTTHALHELVIGGQRKKLPISPIAEPCCCPTYLCRCQ</sequence>
<proteinExistence type="predicted"/>
<feature type="region of interest" description="Disordered" evidence="1">
    <location>
        <begin position="31"/>
        <end position="57"/>
    </location>
</feature>
<protein>
    <submittedName>
        <fullName evidence="2">Uncharacterized protein</fullName>
    </submittedName>
</protein>
<feature type="compositionally biased region" description="Polar residues" evidence="1">
    <location>
        <begin position="37"/>
        <end position="57"/>
    </location>
</feature>
<dbReference type="Proteomes" id="UP000275078">
    <property type="component" value="Unassembled WGS sequence"/>
</dbReference>
<keyword evidence="3" id="KW-1185">Reference proteome</keyword>
<reference evidence="2 3" key="1">
    <citation type="journal article" date="2018" name="Nat. Ecol. Evol.">
        <title>Pezizomycetes genomes reveal the molecular basis of ectomycorrhizal truffle lifestyle.</title>
        <authorList>
            <person name="Murat C."/>
            <person name="Payen T."/>
            <person name="Noel B."/>
            <person name="Kuo A."/>
            <person name="Morin E."/>
            <person name="Chen J."/>
            <person name="Kohler A."/>
            <person name="Krizsan K."/>
            <person name="Balestrini R."/>
            <person name="Da Silva C."/>
            <person name="Montanini B."/>
            <person name="Hainaut M."/>
            <person name="Levati E."/>
            <person name="Barry K.W."/>
            <person name="Belfiori B."/>
            <person name="Cichocki N."/>
            <person name="Clum A."/>
            <person name="Dockter R.B."/>
            <person name="Fauchery L."/>
            <person name="Guy J."/>
            <person name="Iotti M."/>
            <person name="Le Tacon F."/>
            <person name="Lindquist E.A."/>
            <person name="Lipzen A."/>
            <person name="Malagnac F."/>
            <person name="Mello A."/>
            <person name="Molinier V."/>
            <person name="Miyauchi S."/>
            <person name="Poulain J."/>
            <person name="Riccioni C."/>
            <person name="Rubini A."/>
            <person name="Sitrit Y."/>
            <person name="Splivallo R."/>
            <person name="Traeger S."/>
            <person name="Wang M."/>
            <person name="Zifcakova L."/>
            <person name="Wipf D."/>
            <person name="Zambonelli A."/>
            <person name="Paolocci F."/>
            <person name="Nowrousian M."/>
            <person name="Ottonello S."/>
            <person name="Baldrian P."/>
            <person name="Spatafora J.W."/>
            <person name="Henrissat B."/>
            <person name="Nagy L.G."/>
            <person name="Aury J.M."/>
            <person name="Wincker P."/>
            <person name="Grigoriev I.V."/>
            <person name="Bonfante P."/>
            <person name="Martin F.M."/>
        </authorList>
    </citation>
    <scope>NUCLEOTIDE SEQUENCE [LARGE SCALE GENOMIC DNA]</scope>
    <source>
        <strain evidence="2 3">RN42</strain>
    </source>
</reference>
<evidence type="ECO:0000256" key="1">
    <source>
        <dbReference type="SAM" id="MobiDB-lite"/>
    </source>
</evidence>
<evidence type="ECO:0000313" key="2">
    <source>
        <dbReference type="EMBL" id="RPA75562.1"/>
    </source>
</evidence>
<dbReference type="EMBL" id="ML119761">
    <property type="protein sequence ID" value="RPA75562.1"/>
    <property type="molecule type" value="Genomic_DNA"/>
</dbReference>
<name>A0A3N4HNY8_ASCIM</name>
<evidence type="ECO:0000313" key="3">
    <source>
        <dbReference type="Proteomes" id="UP000275078"/>
    </source>
</evidence>
<accession>A0A3N4HNY8</accession>
<gene>
    <name evidence="2" type="ORF">BJ508DRAFT_311851</name>
</gene>
<dbReference type="AlphaFoldDB" id="A0A3N4HNY8"/>